<dbReference type="EMBL" id="CP046566">
    <property type="protein sequence ID" value="QGW28291.1"/>
    <property type="molecule type" value="Genomic_DNA"/>
</dbReference>
<dbReference type="InterPro" id="IPR046947">
    <property type="entry name" value="LytR-like"/>
</dbReference>
<gene>
    <name evidence="4" type="ORF">GLV81_09450</name>
</gene>
<dbReference type="InterPro" id="IPR007492">
    <property type="entry name" value="LytTR_DNA-bd_dom"/>
</dbReference>
<dbReference type="SMART" id="SM00850">
    <property type="entry name" value="LytTR"/>
    <property type="match status" value="1"/>
</dbReference>
<organism evidence="4 5">
    <name type="scientific">Phnomibacter ginsenosidimutans</name>
    <dbReference type="NCBI Taxonomy" id="2676868"/>
    <lineage>
        <taxon>Bacteria</taxon>
        <taxon>Pseudomonadati</taxon>
        <taxon>Bacteroidota</taxon>
        <taxon>Chitinophagia</taxon>
        <taxon>Chitinophagales</taxon>
        <taxon>Chitinophagaceae</taxon>
        <taxon>Phnomibacter</taxon>
    </lineage>
</organism>
<dbReference type="Gene3D" id="3.40.50.2300">
    <property type="match status" value="1"/>
</dbReference>
<dbReference type="Pfam" id="PF04397">
    <property type="entry name" value="LytTR"/>
    <property type="match status" value="1"/>
</dbReference>
<keyword evidence="1" id="KW-0597">Phosphoprotein</keyword>
<dbReference type="InterPro" id="IPR001789">
    <property type="entry name" value="Sig_transdc_resp-reg_receiver"/>
</dbReference>
<feature type="domain" description="HTH LytTR-type" evidence="3">
    <location>
        <begin position="144"/>
        <end position="248"/>
    </location>
</feature>
<dbReference type="AlphaFoldDB" id="A0A6I6H0U2"/>
<dbReference type="Proteomes" id="UP000426027">
    <property type="component" value="Chromosome"/>
</dbReference>
<feature type="domain" description="Response regulatory" evidence="2">
    <location>
        <begin position="2"/>
        <end position="115"/>
    </location>
</feature>
<reference evidence="4 5" key="1">
    <citation type="submission" date="2019-11" db="EMBL/GenBank/DDBJ databases">
        <authorList>
            <person name="Im W.T."/>
        </authorList>
    </citation>
    <scope>NUCLEOTIDE SEQUENCE [LARGE SCALE GENOMIC DNA]</scope>
    <source>
        <strain evidence="4 5">SB-02</strain>
    </source>
</reference>
<evidence type="ECO:0000259" key="3">
    <source>
        <dbReference type="PROSITE" id="PS50930"/>
    </source>
</evidence>
<accession>A0A6I6H0U2</accession>
<feature type="modified residue" description="4-aspartylphosphate" evidence="1">
    <location>
        <position position="54"/>
    </location>
</feature>
<evidence type="ECO:0000259" key="2">
    <source>
        <dbReference type="PROSITE" id="PS50110"/>
    </source>
</evidence>
<name>A0A6I6H0U2_9BACT</name>
<dbReference type="Gene3D" id="2.40.50.1020">
    <property type="entry name" value="LytTr DNA-binding domain"/>
    <property type="match status" value="1"/>
</dbReference>
<dbReference type="GO" id="GO:0003677">
    <property type="term" value="F:DNA binding"/>
    <property type="evidence" value="ECO:0007669"/>
    <property type="project" value="InterPro"/>
</dbReference>
<dbReference type="PANTHER" id="PTHR37299">
    <property type="entry name" value="TRANSCRIPTIONAL REGULATOR-RELATED"/>
    <property type="match status" value="1"/>
</dbReference>
<dbReference type="GO" id="GO:0000156">
    <property type="term" value="F:phosphorelay response regulator activity"/>
    <property type="evidence" value="ECO:0007669"/>
    <property type="project" value="InterPro"/>
</dbReference>
<dbReference type="PROSITE" id="PS50110">
    <property type="entry name" value="RESPONSE_REGULATORY"/>
    <property type="match status" value="1"/>
</dbReference>
<dbReference type="InterPro" id="IPR011006">
    <property type="entry name" value="CheY-like_superfamily"/>
</dbReference>
<dbReference type="KEGG" id="fls:GLV81_09450"/>
<evidence type="ECO:0000313" key="5">
    <source>
        <dbReference type="Proteomes" id="UP000426027"/>
    </source>
</evidence>
<evidence type="ECO:0000256" key="1">
    <source>
        <dbReference type="PROSITE-ProRule" id="PRU00169"/>
    </source>
</evidence>
<sequence>MRVILVDDEPHARAYLRQLLEQHFGWLQLLGEADSVSTALELISAYRPDLLLLDIKLGQDTAFDLLEALGDFRCQVIFITAHDAYAIRAFRIAAVDYLLKPLQCQALAVALQRARELHALYAAQPVWRDLSTIVQELQRASKTITLPERTSYRRVPIAQITYCCTRHAGAQVYLQNGDRLMVNKELRELQQQLETSGFMRCHQSYLVNEAHVSSIQKEDGQLLLVLTDGSKVPVARANLAWVRMRLQM</sequence>
<keyword evidence="5" id="KW-1185">Reference proteome</keyword>
<dbReference type="RefSeq" id="WP_157478648.1">
    <property type="nucleotide sequence ID" value="NZ_CP046566.1"/>
</dbReference>
<dbReference type="Pfam" id="PF00072">
    <property type="entry name" value="Response_reg"/>
    <property type="match status" value="1"/>
</dbReference>
<dbReference type="SMART" id="SM00448">
    <property type="entry name" value="REC"/>
    <property type="match status" value="1"/>
</dbReference>
<evidence type="ECO:0000313" key="4">
    <source>
        <dbReference type="EMBL" id="QGW28291.1"/>
    </source>
</evidence>
<dbReference type="PANTHER" id="PTHR37299:SF1">
    <property type="entry name" value="STAGE 0 SPORULATION PROTEIN A HOMOLOG"/>
    <property type="match status" value="1"/>
</dbReference>
<dbReference type="SUPFAM" id="SSF52172">
    <property type="entry name" value="CheY-like"/>
    <property type="match status" value="1"/>
</dbReference>
<protein>
    <submittedName>
        <fullName evidence="4">Response regulator</fullName>
    </submittedName>
</protein>
<dbReference type="PROSITE" id="PS50930">
    <property type="entry name" value="HTH_LYTTR"/>
    <property type="match status" value="1"/>
</dbReference>
<proteinExistence type="predicted"/>